<dbReference type="OrthoDB" id="56850at2157"/>
<accession>A0A2U9IUE3</accession>
<dbReference type="Pfam" id="PF07849">
    <property type="entry name" value="DUF1641"/>
    <property type="match status" value="1"/>
</dbReference>
<name>A0A2U9IUE3_9CREN</name>
<dbReference type="STRING" id="1293036.GCA_001315825_00047"/>
<evidence type="ECO:0008006" key="3">
    <source>
        <dbReference type="Google" id="ProtNLM"/>
    </source>
</evidence>
<evidence type="ECO:0000313" key="1">
    <source>
        <dbReference type="EMBL" id="AWR99669.1"/>
    </source>
</evidence>
<gene>
    <name evidence="1" type="ORF">DFR87_08185</name>
</gene>
<dbReference type="InterPro" id="IPR012440">
    <property type="entry name" value="DUF1641"/>
</dbReference>
<dbReference type="AlphaFoldDB" id="A0A2U9IUE3"/>
<dbReference type="KEGG" id="mhk:DFR87_08185"/>
<reference evidence="1" key="1">
    <citation type="submission" date="2018-05" db="EMBL/GenBank/DDBJ databases">
        <title>Complete Genome Sequences of Extremely Thermoacidophilic, Metal-Mobilizing Type-Strain Members of the Archaeal Family Sulfolobaceae: Acidianus brierleyi DSM-1651T, Acidianus sulfidivorans DSM-18786T, Metallosphaera hakonensis DSM-7519T, and Metallosphaera prunae DSM-10039T.</title>
        <authorList>
            <person name="Counts J.A."/>
            <person name="Kelly R.M."/>
        </authorList>
    </citation>
    <scope>NUCLEOTIDE SEQUENCE [LARGE SCALE GENOMIC DNA]</scope>
    <source>
        <strain evidence="1">HO1-1</strain>
    </source>
</reference>
<dbReference type="EMBL" id="CP029287">
    <property type="protein sequence ID" value="AWR99669.1"/>
    <property type="molecule type" value="Genomic_DNA"/>
</dbReference>
<evidence type="ECO:0000313" key="2">
    <source>
        <dbReference type="Proteomes" id="UP000247586"/>
    </source>
</evidence>
<proteinExistence type="predicted"/>
<protein>
    <recommendedName>
        <fullName evidence="3">DUF1641 domain-containing protein</fullName>
    </recommendedName>
</protein>
<dbReference type="PANTHER" id="PTHR38433:SF1">
    <property type="entry name" value="DUF1641 DOMAIN-CONTAINING PROTEIN"/>
    <property type="match status" value="1"/>
</dbReference>
<organism evidence="1 2">
    <name type="scientific">Metallosphaera hakonensis JCM 8857 = DSM 7519</name>
    <dbReference type="NCBI Taxonomy" id="1293036"/>
    <lineage>
        <taxon>Archaea</taxon>
        <taxon>Thermoproteota</taxon>
        <taxon>Thermoprotei</taxon>
        <taxon>Sulfolobales</taxon>
        <taxon>Sulfolobaceae</taxon>
        <taxon>Metallosphaera</taxon>
    </lineage>
</organism>
<keyword evidence="2" id="KW-1185">Reference proteome</keyword>
<dbReference type="RefSeq" id="WP_110369310.1">
    <property type="nucleotide sequence ID" value="NZ_BBBA01000001.1"/>
</dbReference>
<dbReference type="Proteomes" id="UP000247586">
    <property type="component" value="Chromosome"/>
</dbReference>
<dbReference type="PANTHER" id="PTHR38433">
    <property type="match status" value="1"/>
</dbReference>
<sequence>MNNLESMEVQAIDKMLTPDNLMTINRVLDLLGTLDRMGFIDLINGALQDDELVSKIMGAMINDNTLTLITQMSNLGSIFKVITSEGVDEDLKLVFKMLSSLRQSGILDPIIGILNDQESLGKIMGSLVNDKTLQLINNWDSTLDLINAVGNAMKTEQKPVKSVIDIYRMMKDPEIQNGLGVLFGIIRELGKLAKTK</sequence>